<dbReference type="RefSeq" id="WP_239406858.1">
    <property type="nucleotide sequence ID" value="NZ_CP023994.1"/>
</dbReference>
<evidence type="ECO:0000256" key="1">
    <source>
        <dbReference type="ARBA" id="ARBA00004651"/>
    </source>
</evidence>
<evidence type="ECO:0000256" key="5">
    <source>
        <dbReference type="ARBA" id="ARBA00022989"/>
    </source>
</evidence>
<feature type="transmembrane region" description="Helical" evidence="7">
    <location>
        <begin position="272"/>
        <end position="289"/>
    </location>
</feature>
<keyword evidence="3" id="KW-1003">Cell membrane</keyword>
<reference evidence="9 10" key="1">
    <citation type="submission" date="2017-10" db="EMBL/GenBank/DDBJ databases">
        <title>Genome of an Actinobacterium that displays light-enhanced growth.</title>
        <authorList>
            <person name="Maresca J.A."/>
            <person name="Hempel P."/>
            <person name="Shevchenko O."/>
            <person name="Miller K.J."/>
            <person name="Hahn M.W."/>
        </authorList>
    </citation>
    <scope>NUCLEOTIDE SEQUENCE [LARGE SCALE GENOMIC DNA]</scope>
    <source>
        <strain evidence="9 10">MWH-Mo1</strain>
    </source>
</reference>
<comment type="similarity">
    <text evidence="7">Belongs to the binding-protein-dependent transport system permease family.</text>
</comment>
<feature type="transmembrane region" description="Helical" evidence="7">
    <location>
        <begin position="104"/>
        <end position="125"/>
    </location>
</feature>
<organism evidence="9 10">
    <name type="scientific">Aurantimicrobium photophilum</name>
    <dbReference type="NCBI Taxonomy" id="1987356"/>
    <lineage>
        <taxon>Bacteria</taxon>
        <taxon>Bacillati</taxon>
        <taxon>Actinomycetota</taxon>
        <taxon>Actinomycetes</taxon>
        <taxon>Micrococcales</taxon>
        <taxon>Microbacteriaceae</taxon>
        <taxon>Aurantimicrobium</taxon>
    </lineage>
</organism>
<evidence type="ECO:0000256" key="6">
    <source>
        <dbReference type="ARBA" id="ARBA00023136"/>
    </source>
</evidence>
<evidence type="ECO:0000313" key="9">
    <source>
        <dbReference type="EMBL" id="AWR21223.1"/>
    </source>
</evidence>
<name>A0A2Z3S1H0_9MICO</name>
<comment type="subcellular location">
    <subcellularLocation>
        <location evidence="1 7">Cell membrane</location>
        <topology evidence="1 7">Multi-pass membrane protein</topology>
    </subcellularLocation>
</comment>
<evidence type="ECO:0000256" key="3">
    <source>
        <dbReference type="ARBA" id="ARBA00022475"/>
    </source>
</evidence>
<dbReference type="PROSITE" id="PS50928">
    <property type="entry name" value="ABC_TM1"/>
    <property type="match status" value="1"/>
</dbReference>
<feature type="transmembrane region" description="Helical" evidence="7">
    <location>
        <begin position="132"/>
        <end position="154"/>
    </location>
</feature>
<evidence type="ECO:0000313" key="10">
    <source>
        <dbReference type="Proteomes" id="UP000246894"/>
    </source>
</evidence>
<keyword evidence="5 7" id="KW-1133">Transmembrane helix</keyword>
<dbReference type="AlphaFoldDB" id="A0A2Z3S1H0"/>
<dbReference type="KEGG" id="aum:AURMO_00612"/>
<sequence>MSTAIMVENTLNPESRKAQKVSKKGKGGFNKRTPVSWLVVAFMLASALAWISPLYLAFVNSVKTPEEYTTTGPLTLPSEISFEGIIHFWEKADFTLKLWNSFQISFWVAILGVALSFFTAYAIGIGRVKGRFWILGLFLVAFTIPGEALMYPLLRMAKMVGLYDNIWALIIIFAVLQSAFGTYLVSSVMSDFPMELLEAARIDGAGSWRLLKDIVFPLVRPTLTVLMVFFFIWTWNEFLLPLVMLPSNDSQTVALSMGLASGQYTSDPTTQAAAALVGILPTLLFFLIFQRTLLKGVTMGSVK</sequence>
<evidence type="ECO:0000259" key="8">
    <source>
        <dbReference type="PROSITE" id="PS50928"/>
    </source>
</evidence>
<dbReference type="SUPFAM" id="SSF161098">
    <property type="entry name" value="MetI-like"/>
    <property type="match status" value="1"/>
</dbReference>
<dbReference type="InterPro" id="IPR000515">
    <property type="entry name" value="MetI-like"/>
</dbReference>
<dbReference type="Proteomes" id="UP000246894">
    <property type="component" value="Chromosome"/>
</dbReference>
<feature type="transmembrane region" description="Helical" evidence="7">
    <location>
        <begin position="214"/>
        <end position="235"/>
    </location>
</feature>
<feature type="domain" description="ABC transmembrane type-1" evidence="8">
    <location>
        <begin position="98"/>
        <end position="289"/>
    </location>
</feature>
<evidence type="ECO:0000256" key="7">
    <source>
        <dbReference type="RuleBase" id="RU363032"/>
    </source>
</evidence>
<keyword evidence="6 7" id="KW-0472">Membrane</keyword>
<dbReference type="EMBL" id="CP023994">
    <property type="protein sequence ID" value="AWR21223.1"/>
    <property type="molecule type" value="Genomic_DNA"/>
</dbReference>
<gene>
    <name evidence="9" type="ORF">AURMO_00612</name>
</gene>
<dbReference type="GO" id="GO:0055085">
    <property type="term" value="P:transmembrane transport"/>
    <property type="evidence" value="ECO:0007669"/>
    <property type="project" value="InterPro"/>
</dbReference>
<accession>A0A2Z3S1H0</accession>
<evidence type="ECO:0000256" key="2">
    <source>
        <dbReference type="ARBA" id="ARBA00022448"/>
    </source>
</evidence>
<evidence type="ECO:0000256" key="4">
    <source>
        <dbReference type="ARBA" id="ARBA00022692"/>
    </source>
</evidence>
<feature type="transmembrane region" description="Helical" evidence="7">
    <location>
        <begin position="35"/>
        <end position="58"/>
    </location>
</feature>
<dbReference type="GO" id="GO:0005886">
    <property type="term" value="C:plasma membrane"/>
    <property type="evidence" value="ECO:0007669"/>
    <property type="project" value="UniProtKB-SubCell"/>
</dbReference>
<keyword evidence="4 7" id="KW-0812">Transmembrane</keyword>
<protein>
    <submittedName>
        <fullName evidence="9">Lactose transport system permease protein LacG</fullName>
    </submittedName>
</protein>
<dbReference type="Gene3D" id="1.10.3720.10">
    <property type="entry name" value="MetI-like"/>
    <property type="match status" value="1"/>
</dbReference>
<proteinExistence type="inferred from homology"/>
<dbReference type="InterPro" id="IPR035906">
    <property type="entry name" value="MetI-like_sf"/>
</dbReference>
<dbReference type="PANTHER" id="PTHR43744">
    <property type="entry name" value="ABC TRANSPORTER PERMEASE PROTEIN MG189-RELATED-RELATED"/>
    <property type="match status" value="1"/>
</dbReference>
<feature type="transmembrane region" description="Helical" evidence="7">
    <location>
        <begin position="166"/>
        <end position="185"/>
    </location>
</feature>
<dbReference type="CDD" id="cd06261">
    <property type="entry name" value="TM_PBP2"/>
    <property type="match status" value="1"/>
</dbReference>
<keyword evidence="2 7" id="KW-0813">Transport</keyword>
<keyword evidence="10" id="KW-1185">Reference proteome</keyword>
<dbReference type="Pfam" id="PF00528">
    <property type="entry name" value="BPD_transp_1"/>
    <property type="match status" value="1"/>
</dbReference>
<dbReference type="PANTHER" id="PTHR43744:SF8">
    <property type="entry name" value="SN-GLYCEROL-3-PHOSPHATE TRANSPORT SYSTEM PERMEASE PROTEIN UGPE"/>
    <property type="match status" value="1"/>
</dbReference>